<dbReference type="PANTHER" id="PTHR17598:SF13">
    <property type="entry name" value="DNA POLYMERASE DELTA SUBUNIT 3"/>
    <property type="match status" value="1"/>
</dbReference>
<dbReference type="GO" id="GO:0006297">
    <property type="term" value="P:nucleotide-excision repair, DNA gap filling"/>
    <property type="evidence" value="ECO:0007669"/>
    <property type="project" value="TreeGrafter"/>
</dbReference>
<feature type="compositionally biased region" description="Basic and acidic residues" evidence="1">
    <location>
        <begin position="403"/>
        <end position="412"/>
    </location>
</feature>
<evidence type="ECO:0000256" key="2">
    <source>
        <dbReference type="SAM" id="SignalP"/>
    </source>
</evidence>
<evidence type="ECO:0008006" key="6">
    <source>
        <dbReference type="Google" id="ProtNLM"/>
    </source>
</evidence>
<evidence type="ECO:0000256" key="1">
    <source>
        <dbReference type="SAM" id="MobiDB-lite"/>
    </source>
</evidence>
<dbReference type="GO" id="GO:1904161">
    <property type="term" value="P:DNA synthesis involved in UV-damage excision repair"/>
    <property type="evidence" value="ECO:0007669"/>
    <property type="project" value="TreeGrafter"/>
</dbReference>
<feature type="region of interest" description="Disordered" evidence="1">
    <location>
        <begin position="382"/>
        <end position="463"/>
    </location>
</feature>
<feature type="region of interest" description="Disordered" evidence="1">
    <location>
        <begin position="125"/>
        <end position="148"/>
    </location>
</feature>
<feature type="compositionally biased region" description="Polar residues" evidence="1">
    <location>
        <begin position="279"/>
        <end position="295"/>
    </location>
</feature>
<dbReference type="GO" id="GO:0043625">
    <property type="term" value="C:delta DNA polymerase complex"/>
    <property type="evidence" value="ECO:0007669"/>
    <property type="project" value="InterPro"/>
</dbReference>
<protein>
    <recommendedName>
        <fullName evidence="6">DNA polymerase delta subunit 3</fullName>
    </recommendedName>
</protein>
<dbReference type="AlphaFoldDB" id="A0AA84ZWL5"/>
<proteinExistence type="predicted"/>
<feature type="compositionally biased region" description="Low complexity" evidence="1">
    <location>
        <begin position="423"/>
        <end position="434"/>
    </location>
</feature>
<organism evidence="3 4">
    <name type="scientific">Schistosoma margrebowiei</name>
    <dbReference type="NCBI Taxonomy" id="48269"/>
    <lineage>
        <taxon>Eukaryota</taxon>
        <taxon>Metazoa</taxon>
        <taxon>Spiralia</taxon>
        <taxon>Lophotrochozoa</taxon>
        <taxon>Platyhelminthes</taxon>
        <taxon>Trematoda</taxon>
        <taxon>Digenea</taxon>
        <taxon>Strigeidida</taxon>
        <taxon>Schistosomatoidea</taxon>
        <taxon>Schistosomatidae</taxon>
        <taxon>Schistosoma</taxon>
    </lineage>
</organism>
<dbReference type="WBParaSite" id="SMRG1_52370.1">
    <property type="protein sequence ID" value="SMRG1_52370.1"/>
    <property type="gene ID" value="SMRG1_52370"/>
</dbReference>
<feature type="chain" id="PRO_5041589284" description="DNA polymerase delta subunit 3" evidence="2">
    <location>
        <begin position="17"/>
        <end position="463"/>
    </location>
</feature>
<reference evidence="4 5" key="1">
    <citation type="submission" date="2023-11" db="UniProtKB">
        <authorList>
            <consortium name="WormBaseParasite"/>
        </authorList>
    </citation>
    <scope>IDENTIFICATION</scope>
</reference>
<dbReference type="GO" id="GO:0003887">
    <property type="term" value="F:DNA-directed DNA polymerase activity"/>
    <property type="evidence" value="ECO:0007669"/>
    <property type="project" value="TreeGrafter"/>
</dbReference>
<feature type="compositionally biased region" description="Basic residues" evidence="1">
    <location>
        <begin position="134"/>
        <end position="144"/>
    </location>
</feature>
<feature type="compositionally biased region" description="Basic and acidic residues" evidence="1">
    <location>
        <begin position="245"/>
        <end position="254"/>
    </location>
</feature>
<evidence type="ECO:0000313" key="4">
    <source>
        <dbReference type="WBParaSite" id="SMRG1_52370.1"/>
    </source>
</evidence>
<accession>A0AA84ZWL5</accession>
<evidence type="ECO:0000313" key="3">
    <source>
        <dbReference type="Proteomes" id="UP000050790"/>
    </source>
</evidence>
<name>A0AA84ZWL5_9TREM</name>
<dbReference type="Pfam" id="PF09507">
    <property type="entry name" value="CDC27"/>
    <property type="match status" value="2"/>
</dbReference>
<keyword evidence="2" id="KW-0732">Signal</keyword>
<dbReference type="InterPro" id="IPR019038">
    <property type="entry name" value="POLD3"/>
</dbReference>
<feature type="compositionally biased region" description="Polar residues" evidence="1">
    <location>
        <begin position="437"/>
        <end position="463"/>
    </location>
</feature>
<feature type="compositionally biased region" description="Low complexity" evidence="1">
    <location>
        <begin position="265"/>
        <end position="276"/>
    </location>
</feature>
<dbReference type="PANTHER" id="PTHR17598">
    <property type="entry name" value="DNA POLYMERASE DELTA SUBUNIT 3"/>
    <property type="match status" value="1"/>
</dbReference>
<sequence>MLILLCYRVLLPVSYWNCSTKLGGCNKKIKTSDFKNFFSKIEKSVQDDKTLENYLATSTKNNIIPKPVESAKLDVSDEDEEFGLKTTSSSQKRKCIVIESDEEKEESSTMPKDCVSTNLFNSKASTKLRNNDKQKKRPTRRKDKLKVLASDSEADSFFMEPTQSEKSPDNVKKIGVKTLSTPSKCEENSRTEKSSCAASLNRIRHQVMKTFADEDGFMVTEKGWECSSDDETSKATTAPSPCMDQNEKNERVQPKIDNPVSLTAPPTIQQTKPPKQSNKKNTNNKPAASKQASLSSFFKPNKLKVLASDSEADSFFMEPTQSEKSPDNVKKIGVKTLSTPSKCEENSRTEKSSCAASLNRIRHQVMKTFADEDGFMVTEKGWECSSDDETSKATTAPSPCMDQNEKNERVQPKIDNPVSLTAPPTIQQTKPPKQSNKKNTNNKPAASKQASLSSFFKPSNTVN</sequence>
<feature type="region of interest" description="Disordered" evidence="1">
    <location>
        <begin position="225"/>
        <end position="295"/>
    </location>
</feature>
<dbReference type="GO" id="GO:0006271">
    <property type="term" value="P:DNA strand elongation involved in DNA replication"/>
    <property type="evidence" value="ECO:0007669"/>
    <property type="project" value="TreeGrafter"/>
</dbReference>
<dbReference type="WBParaSite" id="SMRG1_52370.2">
    <property type="protein sequence ID" value="SMRG1_52370.2"/>
    <property type="gene ID" value="SMRG1_52370"/>
</dbReference>
<evidence type="ECO:0000313" key="5">
    <source>
        <dbReference type="WBParaSite" id="SMRG1_52370.2"/>
    </source>
</evidence>
<feature type="signal peptide" evidence="2">
    <location>
        <begin position="1"/>
        <end position="16"/>
    </location>
</feature>
<dbReference type="Proteomes" id="UP000050790">
    <property type="component" value="Unassembled WGS sequence"/>
</dbReference>